<evidence type="ECO:0000256" key="2">
    <source>
        <dbReference type="ARBA" id="ARBA00008020"/>
    </source>
</evidence>
<accession>A0A0L7LMR2</accession>
<dbReference type="SUPFAM" id="SSF52029">
    <property type="entry name" value="GroEL apical domain-like"/>
    <property type="match status" value="1"/>
</dbReference>
<evidence type="ECO:0000256" key="4">
    <source>
        <dbReference type="ARBA" id="ARBA00022741"/>
    </source>
</evidence>
<comment type="catalytic activity">
    <reaction evidence="7">
        <text>ATP + H2O = ADP + phosphate + H(+)</text>
        <dbReference type="Rhea" id="RHEA:13065"/>
        <dbReference type="ChEBI" id="CHEBI:15377"/>
        <dbReference type="ChEBI" id="CHEBI:15378"/>
        <dbReference type="ChEBI" id="CHEBI:30616"/>
        <dbReference type="ChEBI" id="CHEBI:43474"/>
        <dbReference type="ChEBI" id="CHEBI:456216"/>
    </reaction>
</comment>
<keyword evidence="3" id="KW-0963">Cytoplasm</keyword>
<dbReference type="InterPro" id="IPR027410">
    <property type="entry name" value="TCP-1-like_intermed_sf"/>
</dbReference>
<sequence>MDKLIVDHNGKAVISNDGATIMKLLDIVHPAAKTLVDIAKSQDAEVGDGTTSVVILAGVHPRIIVRAVRTAAKLAVDRVKELSVKINNRTPEEQSDMFCAGRVPEEDLRRTQRACGGAVLSSNSMRDVSAGSKMVCCLVAGCPAAQTCTLILRGGAEQFLEETERSLHDAIMIVRRTIKNDAVVAAAAARAFEAIPRQLADNAGLDATSLLNKLRQKHHQGEVWYGIDIQNEDITDNFKAFVWEPAVVKINAITAACEAAAQVGDNDIIDDKAPSSENV</sequence>
<dbReference type="Gene3D" id="3.50.7.10">
    <property type="entry name" value="GroEL"/>
    <property type="match status" value="1"/>
</dbReference>
<dbReference type="PROSITE" id="PS00995">
    <property type="entry name" value="TCP1_3"/>
    <property type="match status" value="1"/>
</dbReference>
<dbReference type="PANTHER" id="PTHR11353">
    <property type="entry name" value="CHAPERONIN"/>
    <property type="match status" value="1"/>
</dbReference>
<comment type="similarity">
    <text evidence="2 8">Belongs to the TCP-1 chaperonin family.</text>
</comment>
<keyword evidence="6 8" id="KW-0143">Chaperone</keyword>
<dbReference type="InterPro" id="IPR027413">
    <property type="entry name" value="GROEL-like_equatorial_sf"/>
</dbReference>
<keyword evidence="5 8" id="KW-0067">ATP-binding</keyword>
<dbReference type="Pfam" id="PF00118">
    <property type="entry name" value="Cpn60_TCP1"/>
    <property type="match status" value="2"/>
</dbReference>
<dbReference type="GO" id="GO:0005524">
    <property type="term" value="F:ATP binding"/>
    <property type="evidence" value="ECO:0007669"/>
    <property type="project" value="UniProtKB-KW"/>
</dbReference>
<protein>
    <submittedName>
        <fullName evidence="9">T-complex protein subunit eta</fullName>
    </submittedName>
</protein>
<dbReference type="SUPFAM" id="SSF48592">
    <property type="entry name" value="GroEL equatorial domain-like"/>
    <property type="match status" value="1"/>
</dbReference>
<dbReference type="InterPro" id="IPR027409">
    <property type="entry name" value="GroEL-like_apical_dom_sf"/>
</dbReference>
<dbReference type="AlphaFoldDB" id="A0A0L7LMR2"/>
<evidence type="ECO:0000256" key="8">
    <source>
        <dbReference type="RuleBase" id="RU004187"/>
    </source>
</evidence>
<organism evidence="9 10">
    <name type="scientific">Operophtera brumata</name>
    <name type="common">Winter moth</name>
    <name type="synonym">Phalaena brumata</name>
    <dbReference type="NCBI Taxonomy" id="104452"/>
    <lineage>
        <taxon>Eukaryota</taxon>
        <taxon>Metazoa</taxon>
        <taxon>Ecdysozoa</taxon>
        <taxon>Arthropoda</taxon>
        <taxon>Hexapoda</taxon>
        <taxon>Insecta</taxon>
        <taxon>Pterygota</taxon>
        <taxon>Neoptera</taxon>
        <taxon>Endopterygota</taxon>
        <taxon>Lepidoptera</taxon>
        <taxon>Glossata</taxon>
        <taxon>Ditrysia</taxon>
        <taxon>Geometroidea</taxon>
        <taxon>Geometridae</taxon>
        <taxon>Larentiinae</taxon>
        <taxon>Operophtera</taxon>
    </lineage>
</organism>
<name>A0A0L7LMR2_OPEBR</name>
<evidence type="ECO:0000256" key="6">
    <source>
        <dbReference type="ARBA" id="ARBA00023186"/>
    </source>
</evidence>
<evidence type="ECO:0000256" key="7">
    <source>
        <dbReference type="ARBA" id="ARBA00049360"/>
    </source>
</evidence>
<dbReference type="PRINTS" id="PR00304">
    <property type="entry name" value="TCOMPLEXTCP1"/>
</dbReference>
<dbReference type="InterPro" id="IPR017998">
    <property type="entry name" value="Chaperone_TCP-1"/>
</dbReference>
<dbReference type="GO" id="GO:0005737">
    <property type="term" value="C:cytoplasm"/>
    <property type="evidence" value="ECO:0007669"/>
    <property type="project" value="UniProtKB-SubCell"/>
</dbReference>
<reference evidence="9 10" key="1">
    <citation type="journal article" date="2015" name="Genome Biol. Evol.">
        <title>The genome of winter moth (Operophtera brumata) provides a genomic perspective on sexual dimorphism and phenology.</title>
        <authorList>
            <person name="Derks M.F."/>
            <person name="Smit S."/>
            <person name="Salis L."/>
            <person name="Schijlen E."/>
            <person name="Bossers A."/>
            <person name="Mateman C."/>
            <person name="Pijl A.S."/>
            <person name="de Ridder D."/>
            <person name="Groenen M.A."/>
            <person name="Visser M.E."/>
            <person name="Megens H.J."/>
        </authorList>
    </citation>
    <scope>NUCLEOTIDE SEQUENCE [LARGE SCALE GENOMIC DNA]</scope>
    <source>
        <strain evidence="9">WM2013NL</strain>
        <tissue evidence="9">Head and thorax</tissue>
    </source>
</reference>
<gene>
    <name evidence="9" type="ORF">OBRU01_05336</name>
</gene>
<proteinExistence type="inferred from homology"/>
<dbReference type="STRING" id="104452.A0A0L7LMR2"/>
<keyword evidence="4 8" id="KW-0547">Nucleotide-binding</keyword>
<dbReference type="Gene3D" id="3.30.260.10">
    <property type="entry name" value="TCP-1-like chaperonin intermediate domain"/>
    <property type="match status" value="1"/>
</dbReference>
<dbReference type="GO" id="GO:0016887">
    <property type="term" value="F:ATP hydrolysis activity"/>
    <property type="evidence" value="ECO:0007669"/>
    <property type="project" value="InterPro"/>
</dbReference>
<dbReference type="Proteomes" id="UP000037510">
    <property type="component" value="Unassembled WGS sequence"/>
</dbReference>
<evidence type="ECO:0000256" key="5">
    <source>
        <dbReference type="ARBA" id="ARBA00022840"/>
    </source>
</evidence>
<dbReference type="GO" id="GO:0140662">
    <property type="term" value="F:ATP-dependent protein folding chaperone"/>
    <property type="evidence" value="ECO:0007669"/>
    <property type="project" value="InterPro"/>
</dbReference>
<dbReference type="InterPro" id="IPR002423">
    <property type="entry name" value="Cpn60/GroEL/TCP-1"/>
</dbReference>
<dbReference type="InterPro" id="IPR002194">
    <property type="entry name" value="Chaperonin_TCP-1_CS"/>
</dbReference>
<evidence type="ECO:0000313" key="9">
    <source>
        <dbReference type="EMBL" id="KOB76843.1"/>
    </source>
</evidence>
<comment type="subcellular location">
    <subcellularLocation>
        <location evidence="1">Cytoplasm</location>
    </subcellularLocation>
</comment>
<keyword evidence="10" id="KW-1185">Reference proteome</keyword>
<dbReference type="GO" id="GO:0051082">
    <property type="term" value="F:unfolded protein binding"/>
    <property type="evidence" value="ECO:0007669"/>
    <property type="project" value="InterPro"/>
</dbReference>
<evidence type="ECO:0000313" key="10">
    <source>
        <dbReference type="Proteomes" id="UP000037510"/>
    </source>
</evidence>
<dbReference type="PROSITE" id="PS00751">
    <property type="entry name" value="TCP1_2"/>
    <property type="match status" value="1"/>
</dbReference>
<dbReference type="Gene3D" id="1.10.560.10">
    <property type="entry name" value="GroEL-like equatorial domain"/>
    <property type="match status" value="2"/>
</dbReference>
<evidence type="ECO:0000256" key="1">
    <source>
        <dbReference type="ARBA" id="ARBA00004496"/>
    </source>
</evidence>
<evidence type="ECO:0000256" key="3">
    <source>
        <dbReference type="ARBA" id="ARBA00022490"/>
    </source>
</evidence>
<dbReference type="EMBL" id="JTDY01000510">
    <property type="protein sequence ID" value="KOB76843.1"/>
    <property type="molecule type" value="Genomic_DNA"/>
</dbReference>
<dbReference type="FunFam" id="3.30.260.10:FF:000022">
    <property type="entry name" value="T-complex protein 1 subunit eta"/>
    <property type="match status" value="1"/>
</dbReference>
<comment type="caution">
    <text evidence="9">The sequence shown here is derived from an EMBL/GenBank/DDBJ whole genome shotgun (WGS) entry which is preliminary data.</text>
</comment>